<accession>A0AAX6DMY3</accession>
<organism evidence="2 3">
    <name type="scientific">Iris pallida</name>
    <name type="common">Sweet iris</name>
    <dbReference type="NCBI Taxonomy" id="29817"/>
    <lineage>
        <taxon>Eukaryota</taxon>
        <taxon>Viridiplantae</taxon>
        <taxon>Streptophyta</taxon>
        <taxon>Embryophyta</taxon>
        <taxon>Tracheophyta</taxon>
        <taxon>Spermatophyta</taxon>
        <taxon>Magnoliopsida</taxon>
        <taxon>Liliopsida</taxon>
        <taxon>Asparagales</taxon>
        <taxon>Iridaceae</taxon>
        <taxon>Iridoideae</taxon>
        <taxon>Irideae</taxon>
        <taxon>Iris</taxon>
    </lineage>
</organism>
<reference evidence="2" key="2">
    <citation type="submission" date="2023-04" db="EMBL/GenBank/DDBJ databases">
        <authorList>
            <person name="Bruccoleri R.E."/>
            <person name="Oakeley E.J."/>
            <person name="Faust A.-M."/>
            <person name="Dessus-Babus S."/>
            <person name="Altorfer M."/>
            <person name="Burckhardt D."/>
            <person name="Oertli M."/>
            <person name="Naumann U."/>
            <person name="Petersen F."/>
            <person name="Wong J."/>
        </authorList>
    </citation>
    <scope>NUCLEOTIDE SEQUENCE</scope>
    <source>
        <strain evidence="2">GSM-AAB239-AS_SAM_17_03QT</strain>
        <tissue evidence="2">Leaf</tissue>
    </source>
</reference>
<name>A0AAX6DMY3_IRIPA</name>
<feature type="region of interest" description="Disordered" evidence="1">
    <location>
        <begin position="34"/>
        <end position="53"/>
    </location>
</feature>
<reference evidence="2" key="1">
    <citation type="journal article" date="2023" name="GigaByte">
        <title>Genome assembly of the bearded iris, Iris pallida Lam.</title>
        <authorList>
            <person name="Bruccoleri R.E."/>
            <person name="Oakeley E.J."/>
            <person name="Faust A.M.E."/>
            <person name="Altorfer M."/>
            <person name="Dessus-Babus S."/>
            <person name="Burckhardt D."/>
            <person name="Oertli M."/>
            <person name="Naumann U."/>
            <person name="Petersen F."/>
            <person name="Wong J."/>
        </authorList>
    </citation>
    <scope>NUCLEOTIDE SEQUENCE</scope>
    <source>
        <strain evidence="2">GSM-AAB239-AS_SAM_17_03QT</strain>
    </source>
</reference>
<protein>
    <submittedName>
        <fullName evidence="2">Uncharacterized protein</fullName>
    </submittedName>
</protein>
<dbReference type="EMBL" id="JANAVB010043219">
    <property type="protein sequence ID" value="KAJ6793121.1"/>
    <property type="molecule type" value="Genomic_DNA"/>
</dbReference>
<proteinExistence type="predicted"/>
<gene>
    <name evidence="2" type="ORF">M6B38_111095</name>
</gene>
<evidence type="ECO:0000313" key="2">
    <source>
        <dbReference type="EMBL" id="KAJ6793121.1"/>
    </source>
</evidence>
<dbReference type="Proteomes" id="UP001140949">
    <property type="component" value="Unassembled WGS sequence"/>
</dbReference>
<evidence type="ECO:0000256" key="1">
    <source>
        <dbReference type="SAM" id="MobiDB-lite"/>
    </source>
</evidence>
<comment type="caution">
    <text evidence="2">The sequence shown here is derived from an EMBL/GenBank/DDBJ whole genome shotgun (WGS) entry which is preliminary data.</text>
</comment>
<dbReference type="AlphaFoldDB" id="A0AAX6DMY3"/>
<sequence>MITSLSLYIISIAPFMPTYEPFLSNLTSTLSRLTTSPQTHSQLHNPRPQPTRRRHHLAANTTIIIINQHYRHHQHSQHPKPVTVSGPMCPWSFLIPPLQSNYRVRIDRLTRTSQQPQPNHYNYIINPHRLTSSSRRPDPQPYGHLAPPVRPGNIVRVAAGSESCPVEPPTLQCA</sequence>
<keyword evidence="3" id="KW-1185">Reference proteome</keyword>
<feature type="region of interest" description="Disordered" evidence="1">
    <location>
        <begin position="111"/>
        <end position="149"/>
    </location>
</feature>
<evidence type="ECO:0000313" key="3">
    <source>
        <dbReference type="Proteomes" id="UP001140949"/>
    </source>
</evidence>
<feature type="compositionally biased region" description="Polar residues" evidence="1">
    <location>
        <begin position="111"/>
        <end position="120"/>
    </location>
</feature>